<dbReference type="Ensembl" id="ENSECRT00000026751.1">
    <property type="protein sequence ID" value="ENSECRP00000026206.1"/>
    <property type="gene ID" value="ENSECRG00000017709.1"/>
</dbReference>
<accession>A0A8C4T718</accession>
<proteinExistence type="predicted"/>
<keyword evidence="2" id="KW-1185">Reference proteome</keyword>
<reference evidence="1" key="1">
    <citation type="submission" date="2021-06" db="EMBL/GenBank/DDBJ databases">
        <authorList>
            <consortium name="Wellcome Sanger Institute Data Sharing"/>
        </authorList>
    </citation>
    <scope>NUCLEOTIDE SEQUENCE [LARGE SCALE GENOMIC DNA]</scope>
</reference>
<protein>
    <submittedName>
        <fullName evidence="1">Uncharacterized protein</fullName>
    </submittedName>
</protein>
<reference evidence="1" key="3">
    <citation type="submission" date="2025-09" db="UniProtKB">
        <authorList>
            <consortium name="Ensembl"/>
        </authorList>
    </citation>
    <scope>IDENTIFICATION</scope>
</reference>
<sequence length="105" mass="11992">MQSEFKILRNIGNLHNLESDSRDISHGMAFTTKPSNQNFIIFLKRKTKSKIKHLFCDLLAILDKLDSHTLSDGRVRLLGFNAAVKRCFINVCVMKLSSHSSRIQC</sequence>
<dbReference type="GeneTree" id="ENSGT01150000287136"/>
<organism evidence="1 2">
    <name type="scientific">Erpetoichthys calabaricus</name>
    <name type="common">Rope fish</name>
    <name type="synonym">Calamoichthys calabaricus</name>
    <dbReference type="NCBI Taxonomy" id="27687"/>
    <lineage>
        <taxon>Eukaryota</taxon>
        <taxon>Metazoa</taxon>
        <taxon>Chordata</taxon>
        <taxon>Craniata</taxon>
        <taxon>Vertebrata</taxon>
        <taxon>Euteleostomi</taxon>
        <taxon>Actinopterygii</taxon>
        <taxon>Polypteriformes</taxon>
        <taxon>Polypteridae</taxon>
        <taxon>Erpetoichthys</taxon>
    </lineage>
</organism>
<dbReference type="Proteomes" id="UP000694620">
    <property type="component" value="Chromosome 18"/>
</dbReference>
<evidence type="ECO:0000313" key="2">
    <source>
        <dbReference type="Proteomes" id="UP000694620"/>
    </source>
</evidence>
<reference evidence="1" key="2">
    <citation type="submission" date="2025-08" db="UniProtKB">
        <authorList>
            <consortium name="Ensembl"/>
        </authorList>
    </citation>
    <scope>IDENTIFICATION</scope>
</reference>
<dbReference type="AlphaFoldDB" id="A0A8C4T718"/>
<evidence type="ECO:0000313" key="1">
    <source>
        <dbReference type="Ensembl" id="ENSECRP00000026206.1"/>
    </source>
</evidence>
<name>A0A8C4T718_ERPCA</name>